<dbReference type="GO" id="GO:0016192">
    <property type="term" value="P:vesicle-mediated transport"/>
    <property type="evidence" value="ECO:0007669"/>
    <property type="project" value="InterPro"/>
</dbReference>
<dbReference type="GeneID" id="13885588"/>
<dbReference type="InterPro" id="IPR001392">
    <property type="entry name" value="Clathrin_mu"/>
</dbReference>
<organism evidence="8 9">
    <name type="scientific">Kazachstania africana (strain ATCC 22294 / BCRC 22015 / CBS 2517 / CECT 1963 / NBRC 1671 / NRRL Y-8276)</name>
    <name type="common">Yeast</name>
    <name type="synonym">Kluyveromyces africanus</name>
    <dbReference type="NCBI Taxonomy" id="1071382"/>
    <lineage>
        <taxon>Eukaryota</taxon>
        <taxon>Fungi</taxon>
        <taxon>Dikarya</taxon>
        <taxon>Ascomycota</taxon>
        <taxon>Saccharomycotina</taxon>
        <taxon>Saccharomycetes</taxon>
        <taxon>Saccharomycetales</taxon>
        <taxon>Saccharomycetaceae</taxon>
        <taxon>Kazachstania</taxon>
    </lineage>
</organism>
<dbReference type="Proteomes" id="UP000005220">
    <property type="component" value="Chromosome 3"/>
</dbReference>
<dbReference type="Gene3D" id="3.30.450.60">
    <property type="match status" value="1"/>
</dbReference>
<dbReference type="GO" id="GO:0006886">
    <property type="term" value="P:intracellular protein transport"/>
    <property type="evidence" value="ECO:0007669"/>
    <property type="project" value="UniProtKB-UniRule"/>
</dbReference>
<reference evidence="8 9" key="1">
    <citation type="journal article" date="2011" name="Proc. Natl. Acad. Sci. U.S.A.">
        <title>Evolutionary erosion of yeast sex chromosomes by mating-type switching accidents.</title>
        <authorList>
            <person name="Gordon J.L."/>
            <person name="Armisen D."/>
            <person name="Proux-Wera E."/>
            <person name="Oheigeartaigh S.S."/>
            <person name="Byrne K.P."/>
            <person name="Wolfe K.H."/>
        </authorList>
    </citation>
    <scope>NUCLEOTIDE SEQUENCE [LARGE SCALE GENOMIC DNA]</scope>
    <source>
        <strain evidence="9">ATCC 22294 / BCRC 22015 / CBS 2517 / CECT 1963 / NBRC 1671 / NRRL Y-8276</strain>
    </source>
</reference>
<evidence type="ECO:0000313" key="8">
    <source>
        <dbReference type="EMBL" id="CCF57097.1"/>
    </source>
</evidence>
<dbReference type="EMBL" id="HE650823">
    <property type="protein sequence ID" value="CCF57097.1"/>
    <property type="molecule type" value="Genomic_DNA"/>
</dbReference>
<evidence type="ECO:0000256" key="5">
    <source>
        <dbReference type="ARBA" id="ARBA00023329"/>
    </source>
</evidence>
<dbReference type="InterPro" id="IPR036168">
    <property type="entry name" value="AP2_Mu_C_sf"/>
</dbReference>
<protein>
    <recommendedName>
        <fullName evidence="7">MHD domain-containing protein</fullName>
    </recommendedName>
</protein>
<evidence type="ECO:0000256" key="6">
    <source>
        <dbReference type="PIRNR" id="PIRNR005992"/>
    </source>
</evidence>
<dbReference type="InterPro" id="IPR011012">
    <property type="entry name" value="Longin-like_dom_sf"/>
</dbReference>
<dbReference type="Gene3D" id="2.60.40.1170">
    <property type="entry name" value="Mu homology domain, subdomain B"/>
    <property type="match status" value="2"/>
</dbReference>
<comment type="similarity">
    <text evidence="6">Belongs to the adaptor complexes medium subunit family.</text>
</comment>
<dbReference type="OrthoDB" id="10259133at2759"/>
<keyword evidence="9" id="KW-1185">Reference proteome</keyword>
<keyword evidence="2 6" id="KW-0813">Transport</keyword>
<dbReference type="InterPro" id="IPR028565">
    <property type="entry name" value="MHD"/>
</dbReference>
<keyword evidence="4" id="KW-0472">Membrane</keyword>
<evidence type="ECO:0000256" key="3">
    <source>
        <dbReference type="ARBA" id="ARBA00022927"/>
    </source>
</evidence>
<dbReference type="eggNOG" id="KOG0938">
    <property type="taxonomic scope" value="Eukaryota"/>
</dbReference>
<dbReference type="GO" id="GO:0030122">
    <property type="term" value="C:AP-2 adaptor complex"/>
    <property type="evidence" value="ECO:0007669"/>
    <property type="project" value="EnsemblFungi"/>
</dbReference>
<dbReference type="KEGG" id="kaf:KAFR_0C01020"/>
<keyword evidence="5" id="KW-0968">Cytoplasmic vesicle</keyword>
<sequence length="428" mass="48857">MISAILIYTPRGELIVSKLYRNNIKRSISEIFRIQVINNFNVRSPILTLGSTTFHHIRSTANDPTDDELWLVCVNRNNANSAAIWEFLQKLNLILQQYGITSESKLKDEFMTVHEILDNMLLGTGIIQNTDLKSIVDKMSVKPISRTNETTSTQTGFLKRRNTILTTPGANFSLIPTNRHDAHKKNEIFFFVNESMNLLVSKDGSILKNYVDGKIEIKSHLNGNPTCQFELVDDQTKITDFKFDQCIEKVQSRTVRVAATDGELEIVNYHVRDDKINIPFKITPIVSTVKDTVDYRISLKSLFPKNLSATDVVLTIPVPPNTIDCKINVSNGHCKFKAEQNAVIWTFNKFNGSTENTLSAITIADGRQIMNLESWTRPSIQLTFEITMYSISGLLLRNLMITDKDKRRYKASRWIKYISRAGSYEMRF</sequence>
<evidence type="ECO:0000256" key="1">
    <source>
        <dbReference type="ARBA" id="ARBA00004156"/>
    </source>
</evidence>
<dbReference type="PRINTS" id="PR00314">
    <property type="entry name" value="CLATHRINADPT"/>
</dbReference>
<accession>H2ARU7</accession>
<dbReference type="SUPFAM" id="SSF49447">
    <property type="entry name" value="Second domain of Mu2 adaptin subunit (ap50) of ap2 adaptor"/>
    <property type="match status" value="1"/>
</dbReference>
<dbReference type="RefSeq" id="XP_003956232.1">
    <property type="nucleotide sequence ID" value="XM_003956183.1"/>
</dbReference>
<evidence type="ECO:0000259" key="7">
    <source>
        <dbReference type="PROSITE" id="PS51072"/>
    </source>
</evidence>
<dbReference type="InterPro" id="IPR050431">
    <property type="entry name" value="Adaptor_comp_med_subunit"/>
</dbReference>
<dbReference type="HOGENOM" id="CLU_026996_5_2_1"/>
<keyword evidence="3 6" id="KW-0653">Protein transport</keyword>
<feature type="domain" description="MHD" evidence="7">
    <location>
        <begin position="185"/>
        <end position="427"/>
    </location>
</feature>
<dbReference type="FunCoup" id="H2ARU7">
    <property type="interactions" value="199"/>
</dbReference>
<proteinExistence type="inferred from homology"/>
<dbReference type="InParanoid" id="H2ARU7"/>
<evidence type="ECO:0000256" key="2">
    <source>
        <dbReference type="ARBA" id="ARBA00022448"/>
    </source>
</evidence>
<dbReference type="PANTHER" id="PTHR10529">
    <property type="entry name" value="AP COMPLEX SUBUNIT MU"/>
    <property type="match status" value="1"/>
</dbReference>
<dbReference type="AlphaFoldDB" id="H2ARU7"/>
<dbReference type="STRING" id="1071382.H2ARU7"/>
<dbReference type="PROSITE" id="PS51072">
    <property type="entry name" value="MHD"/>
    <property type="match status" value="1"/>
</dbReference>
<dbReference type="PIRSF" id="PIRSF005992">
    <property type="entry name" value="Clathrin_mu"/>
    <property type="match status" value="1"/>
</dbReference>
<evidence type="ECO:0000313" key="9">
    <source>
        <dbReference type="Proteomes" id="UP000005220"/>
    </source>
</evidence>
<comment type="subcellular location">
    <subcellularLocation>
        <location evidence="1">Cytoplasmic vesicle membrane</location>
    </subcellularLocation>
</comment>
<evidence type="ECO:0000256" key="4">
    <source>
        <dbReference type="ARBA" id="ARBA00023136"/>
    </source>
</evidence>
<name>H2ARU7_KAZAF</name>
<dbReference type="Pfam" id="PF00928">
    <property type="entry name" value="Adap_comp_sub"/>
    <property type="match status" value="1"/>
</dbReference>
<dbReference type="SUPFAM" id="SSF64356">
    <property type="entry name" value="SNARE-like"/>
    <property type="match status" value="1"/>
</dbReference>
<gene>
    <name evidence="8" type="primary">KAFR0C01020</name>
    <name evidence="8" type="ORF">KAFR_0C01020</name>
</gene>